<proteinExistence type="predicted"/>
<organism evidence="1 2">
    <name type="scientific">Streptomyces lavenduligriseus</name>
    <dbReference type="NCBI Taxonomy" id="67315"/>
    <lineage>
        <taxon>Bacteria</taxon>
        <taxon>Bacillati</taxon>
        <taxon>Actinomycetota</taxon>
        <taxon>Actinomycetes</taxon>
        <taxon>Kitasatosporales</taxon>
        <taxon>Streptomycetaceae</taxon>
        <taxon>Streptomyces</taxon>
    </lineage>
</organism>
<dbReference type="EMBL" id="JAMCCK010000046">
    <property type="protein sequence ID" value="MCL3997589.1"/>
    <property type="molecule type" value="Genomic_DNA"/>
</dbReference>
<reference evidence="1 2" key="1">
    <citation type="submission" date="2022-05" db="EMBL/GenBank/DDBJ databases">
        <title>Genome Resource of Streptomyces lavenduligriseus GA1-1, a Strain with Broad-Spectrum Antifungal Activity against Phytopathogenic Fungi.</title>
        <authorList>
            <person name="Qi D."/>
        </authorList>
    </citation>
    <scope>NUCLEOTIDE SEQUENCE [LARGE SCALE GENOMIC DNA]</scope>
    <source>
        <strain evidence="1 2">GA1-1</strain>
    </source>
</reference>
<keyword evidence="2" id="KW-1185">Reference proteome</keyword>
<comment type="caution">
    <text evidence="1">The sequence shown here is derived from an EMBL/GenBank/DDBJ whole genome shotgun (WGS) entry which is preliminary data.</text>
</comment>
<gene>
    <name evidence="1" type="ORF">M4438_29530</name>
</gene>
<dbReference type="Proteomes" id="UP001202052">
    <property type="component" value="Unassembled WGS sequence"/>
</dbReference>
<accession>A0ABT0P1I1</accession>
<protein>
    <submittedName>
        <fullName evidence="1">Uncharacterized protein</fullName>
    </submittedName>
</protein>
<name>A0ABT0P1I1_9ACTN</name>
<evidence type="ECO:0000313" key="1">
    <source>
        <dbReference type="EMBL" id="MCL3997589.1"/>
    </source>
</evidence>
<dbReference type="RefSeq" id="WP_249492401.1">
    <property type="nucleotide sequence ID" value="NZ_JAMCCK010000046.1"/>
</dbReference>
<evidence type="ECO:0000313" key="2">
    <source>
        <dbReference type="Proteomes" id="UP001202052"/>
    </source>
</evidence>
<sequence length="107" mass="11669">MICLACYADELVRAHEPGAEQGVRPRQGTSRTLDERCAPELGAFTGYGPVDIVREAVYFQRLDGELQEFLDGAYIHSDRDTDFGGNGTSEFVVDVFDAPIPAADLGE</sequence>